<keyword evidence="2" id="KW-1185">Reference proteome</keyword>
<dbReference type="Proteomes" id="UP001060215">
    <property type="component" value="Chromosome 2"/>
</dbReference>
<evidence type="ECO:0000313" key="1">
    <source>
        <dbReference type="EMBL" id="KAI8018892.1"/>
    </source>
</evidence>
<proteinExistence type="predicted"/>
<dbReference type="EMBL" id="CM045759">
    <property type="protein sequence ID" value="KAI8018892.1"/>
    <property type="molecule type" value="Genomic_DNA"/>
</dbReference>
<comment type="caution">
    <text evidence="1">The sequence shown here is derived from an EMBL/GenBank/DDBJ whole genome shotgun (WGS) entry which is preliminary data.</text>
</comment>
<accession>A0ACC0I0T2</accession>
<evidence type="ECO:0000313" key="2">
    <source>
        <dbReference type="Proteomes" id="UP001060215"/>
    </source>
</evidence>
<reference evidence="1 2" key="1">
    <citation type="journal article" date="2022" name="Plant J.">
        <title>Chromosome-level genome of Camellia lanceoleosa provides a valuable resource for understanding genome evolution and self-incompatibility.</title>
        <authorList>
            <person name="Gong W."/>
            <person name="Xiao S."/>
            <person name="Wang L."/>
            <person name="Liao Z."/>
            <person name="Chang Y."/>
            <person name="Mo W."/>
            <person name="Hu G."/>
            <person name="Li W."/>
            <person name="Zhao G."/>
            <person name="Zhu H."/>
            <person name="Hu X."/>
            <person name="Ji K."/>
            <person name="Xiang X."/>
            <person name="Song Q."/>
            <person name="Yuan D."/>
            <person name="Jin S."/>
            <person name="Zhang L."/>
        </authorList>
    </citation>
    <scope>NUCLEOTIDE SEQUENCE [LARGE SCALE GENOMIC DNA]</scope>
    <source>
        <strain evidence="1">SQ_2022a</strain>
    </source>
</reference>
<sequence length="156" mass="17175">MGGGAMATPPVGAMIGGGGVPSDHRTIQRPTTTNLHSHLPSSSSHLNQPLSSSTRFEPMDGRDDHKTTIRTHSSHYGSVFGSVPSDEVRKAMSDLQRNELFKNTLRKAAYAWKRIIEIHLSEEEAANYETWQAQTSKHNIRFPGSSTSNPFDSDLE</sequence>
<name>A0ACC0I0T2_9ERIC</name>
<protein>
    <submittedName>
        <fullName evidence="1">Peroxisomal acyl-coenzyme A oxidase 1</fullName>
    </submittedName>
</protein>
<organism evidence="1 2">
    <name type="scientific">Camellia lanceoleosa</name>
    <dbReference type="NCBI Taxonomy" id="1840588"/>
    <lineage>
        <taxon>Eukaryota</taxon>
        <taxon>Viridiplantae</taxon>
        <taxon>Streptophyta</taxon>
        <taxon>Embryophyta</taxon>
        <taxon>Tracheophyta</taxon>
        <taxon>Spermatophyta</taxon>
        <taxon>Magnoliopsida</taxon>
        <taxon>eudicotyledons</taxon>
        <taxon>Gunneridae</taxon>
        <taxon>Pentapetalae</taxon>
        <taxon>asterids</taxon>
        <taxon>Ericales</taxon>
        <taxon>Theaceae</taxon>
        <taxon>Camellia</taxon>
    </lineage>
</organism>
<gene>
    <name evidence="1" type="ORF">LOK49_LG04G02575</name>
</gene>